<dbReference type="PRINTS" id="PR00253">
    <property type="entry name" value="GABAARECEPTR"/>
</dbReference>
<proteinExistence type="inferred from homology"/>
<keyword evidence="3 17" id="KW-0812">Transmembrane</keyword>
<evidence type="ECO:0000256" key="3">
    <source>
        <dbReference type="ARBA" id="ARBA00022692"/>
    </source>
</evidence>
<feature type="transmembrane region" description="Helical" evidence="17">
    <location>
        <begin position="409"/>
        <end position="428"/>
    </location>
</feature>
<dbReference type="Proteomes" id="UP000694551">
    <property type="component" value="Unplaced"/>
</dbReference>
<dbReference type="Pfam" id="PF02932">
    <property type="entry name" value="Neur_chan_memb"/>
    <property type="match status" value="2"/>
</dbReference>
<dbReference type="InterPro" id="IPR018000">
    <property type="entry name" value="Neurotransmitter_ion_chnl_CS"/>
</dbReference>
<keyword evidence="8 17" id="KW-0472">Membrane</keyword>
<evidence type="ECO:0000256" key="2">
    <source>
        <dbReference type="ARBA" id="ARBA00022475"/>
    </source>
</evidence>
<keyword evidence="21" id="KW-1185">Reference proteome</keyword>
<dbReference type="PRINTS" id="PR01620">
    <property type="entry name" value="GABAARGAMMA"/>
</dbReference>
<feature type="transmembrane region" description="Helical" evidence="17">
    <location>
        <begin position="293"/>
        <end position="315"/>
    </location>
</feature>
<dbReference type="InterPro" id="IPR036734">
    <property type="entry name" value="Neur_chan_lig-bd_sf"/>
</dbReference>
<dbReference type="InterPro" id="IPR036719">
    <property type="entry name" value="Neuro-gated_channel_TM_sf"/>
</dbReference>
<evidence type="ECO:0000259" key="18">
    <source>
        <dbReference type="Pfam" id="PF02931"/>
    </source>
</evidence>
<keyword evidence="4 17" id="KW-0732">Signal</keyword>
<dbReference type="InterPro" id="IPR006201">
    <property type="entry name" value="Neur_channel"/>
</dbReference>
<evidence type="ECO:0000256" key="10">
    <source>
        <dbReference type="ARBA" id="ARBA00023173"/>
    </source>
</evidence>
<evidence type="ECO:0000313" key="20">
    <source>
        <dbReference type="Ensembl" id="ENSSOCP00000016194.1"/>
    </source>
</evidence>
<feature type="domain" description="Neurotransmitter-gated ion-channel transmembrane" evidence="19">
    <location>
        <begin position="243"/>
        <end position="325"/>
    </location>
</feature>
<dbReference type="SUPFAM" id="SSF90112">
    <property type="entry name" value="Neurotransmitter-gated ion-channel transmembrane pore"/>
    <property type="match status" value="1"/>
</dbReference>
<evidence type="ECO:0000256" key="8">
    <source>
        <dbReference type="ARBA" id="ARBA00023136"/>
    </source>
</evidence>
<dbReference type="NCBIfam" id="TIGR00860">
    <property type="entry name" value="LIC"/>
    <property type="match status" value="1"/>
</dbReference>
<evidence type="ECO:0000256" key="7">
    <source>
        <dbReference type="ARBA" id="ARBA00023065"/>
    </source>
</evidence>
<comment type="similarity">
    <text evidence="17">Belongs to the ligand-gated ion channel (TC 1.A.9) family.</text>
</comment>
<evidence type="ECO:0000256" key="13">
    <source>
        <dbReference type="ARBA" id="ARBA00023257"/>
    </source>
</evidence>
<feature type="domain" description="Neurotransmitter-gated ion-channel ligand-binding" evidence="18">
    <location>
        <begin position="46"/>
        <end position="236"/>
    </location>
</feature>
<reference evidence="20" key="2">
    <citation type="submission" date="2025-09" db="UniProtKB">
        <authorList>
            <consortium name="Ensembl"/>
        </authorList>
    </citation>
    <scope>IDENTIFICATION</scope>
</reference>
<keyword evidence="12" id="KW-0868">Chloride</keyword>
<dbReference type="PRINTS" id="PR00252">
    <property type="entry name" value="NRIONCHANNEL"/>
</dbReference>
<dbReference type="InterPro" id="IPR006029">
    <property type="entry name" value="Neurotrans-gated_channel_TM"/>
</dbReference>
<dbReference type="GO" id="GO:0007214">
    <property type="term" value="P:gamma-aminobutyric acid signaling pathway"/>
    <property type="evidence" value="ECO:0007669"/>
    <property type="project" value="InterPro"/>
</dbReference>
<feature type="domain" description="Neurotransmitter-gated ion-channel transmembrane" evidence="19">
    <location>
        <begin position="357"/>
        <end position="423"/>
    </location>
</feature>
<keyword evidence="13" id="KW-0628">Postsynaptic cell membrane</keyword>
<keyword evidence="2" id="KW-1003">Cell membrane</keyword>
<evidence type="ECO:0000256" key="14">
    <source>
        <dbReference type="ARBA" id="ARBA00023303"/>
    </source>
</evidence>
<comment type="subcellular location">
    <subcellularLocation>
        <location evidence="15">Postsynaptic cell membrane</location>
        <topology evidence="15">Multi-pass membrane protein</topology>
    </subcellularLocation>
</comment>
<evidence type="ECO:0000256" key="6">
    <source>
        <dbReference type="ARBA" id="ARBA00023018"/>
    </source>
</evidence>
<evidence type="ECO:0000256" key="17">
    <source>
        <dbReference type="RuleBase" id="RU000687"/>
    </source>
</evidence>
<evidence type="ECO:0000256" key="9">
    <source>
        <dbReference type="ARBA" id="ARBA00023157"/>
    </source>
</evidence>
<dbReference type="InterPro" id="IPR005437">
    <property type="entry name" value="GABRG-1/4"/>
</dbReference>
<feature type="chain" id="PRO_5034955337" evidence="17">
    <location>
        <begin position="20"/>
        <end position="429"/>
    </location>
</feature>
<dbReference type="CDD" id="cd19054">
    <property type="entry name" value="LGIC_TM_GABAAR_gamma"/>
    <property type="match status" value="1"/>
</dbReference>
<evidence type="ECO:0000313" key="21">
    <source>
        <dbReference type="Proteomes" id="UP000694551"/>
    </source>
</evidence>
<evidence type="ECO:0000256" key="12">
    <source>
        <dbReference type="ARBA" id="ARBA00023214"/>
    </source>
</evidence>
<dbReference type="GO" id="GO:0005230">
    <property type="term" value="F:extracellular ligand-gated monoatomic ion channel activity"/>
    <property type="evidence" value="ECO:0007669"/>
    <property type="project" value="InterPro"/>
</dbReference>
<organism evidence="20 21">
    <name type="scientific">Strix occidentalis caurina</name>
    <name type="common">northern spotted owl</name>
    <dbReference type="NCBI Taxonomy" id="311401"/>
    <lineage>
        <taxon>Eukaryota</taxon>
        <taxon>Metazoa</taxon>
        <taxon>Chordata</taxon>
        <taxon>Craniata</taxon>
        <taxon>Vertebrata</taxon>
        <taxon>Euteleostomi</taxon>
        <taxon>Archelosauria</taxon>
        <taxon>Archosauria</taxon>
        <taxon>Dinosauria</taxon>
        <taxon>Saurischia</taxon>
        <taxon>Theropoda</taxon>
        <taxon>Coelurosauria</taxon>
        <taxon>Aves</taxon>
        <taxon>Neognathae</taxon>
        <taxon>Neoaves</taxon>
        <taxon>Telluraves</taxon>
        <taxon>Strigiformes</taxon>
        <taxon>Strigidae</taxon>
        <taxon>Strix</taxon>
    </lineage>
</organism>
<dbReference type="Pfam" id="PF02931">
    <property type="entry name" value="Neur_chan_LBD"/>
    <property type="match status" value="1"/>
</dbReference>
<evidence type="ECO:0000256" key="15">
    <source>
        <dbReference type="ARBA" id="ARBA00034104"/>
    </source>
</evidence>
<dbReference type="AlphaFoldDB" id="A0A8D0FIC7"/>
<protein>
    <submittedName>
        <fullName evidence="20">Gamma-aminobutyric acid type A receptor subunit gamma1</fullName>
    </submittedName>
</protein>
<dbReference type="InterPro" id="IPR006202">
    <property type="entry name" value="Neur_chan_lig-bd"/>
</dbReference>
<keyword evidence="5 17" id="KW-1133">Transmembrane helix</keyword>
<keyword evidence="9 16" id="KW-1015">Disulfide bond</keyword>
<keyword evidence="10" id="KW-0869">Chloride channel</keyword>
<feature type="disulfide bond" evidence="16">
    <location>
        <begin position="154"/>
        <end position="168"/>
    </location>
</feature>
<keyword evidence="11" id="KW-0325">Glycoprotein</keyword>
<evidence type="ECO:0000256" key="1">
    <source>
        <dbReference type="ARBA" id="ARBA00022448"/>
    </source>
</evidence>
<keyword evidence="14 17" id="KW-0407">Ion channel</keyword>
<dbReference type="GO" id="GO:0004890">
    <property type="term" value="F:GABA-A receptor activity"/>
    <property type="evidence" value="ECO:0007669"/>
    <property type="project" value="InterPro"/>
</dbReference>
<dbReference type="PANTHER" id="PTHR18945">
    <property type="entry name" value="NEUROTRANSMITTER GATED ION CHANNEL"/>
    <property type="match status" value="1"/>
</dbReference>
<dbReference type="InterPro" id="IPR006028">
    <property type="entry name" value="GABAA/Glycine_rcpt"/>
</dbReference>
<evidence type="ECO:0000256" key="16">
    <source>
        <dbReference type="PIRSR" id="PIRSR605437-50"/>
    </source>
</evidence>
<dbReference type="Gene3D" id="1.20.58.390">
    <property type="entry name" value="Neurotransmitter-gated ion-channel transmembrane domain"/>
    <property type="match status" value="1"/>
</dbReference>
<evidence type="ECO:0000256" key="11">
    <source>
        <dbReference type="ARBA" id="ARBA00023180"/>
    </source>
</evidence>
<dbReference type="Gene3D" id="2.70.170.10">
    <property type="entry name" value="Neurotransmitter-gated ion-channel ligand-binding domain"/>
    <property type="match status" value="1"/>
</dbReference>
<feature type="signal peptide" evidence="17">
    <location>
        <begin position="1"/>
        <end position="19"/>
    </location>
</feature>
<evidence type="ECO:0000259" key="19">
    <source>
        <dbReference type="Pfam" id="PF02932"/>
    </source>
</evidence>
<keyword evidence="6" id="KW-0770">Synapse</keyword>
<reference evidence="20" key="1">
    <citation type="submission" date="2025-08" db="UniProtKB">
        <authorList>
            <consortium name="Ensembl"/>
        </authorList>
    </citation>
    <scope>IDENTIFICATION</scope>
</reference>
<name>A0A8D0FIC7_STROC</name>
<feature type="transmembrane region" description="Helical" evidence="17">
    <location>
        <begin position="270"/>
        <end position="287"/>
    </location>
</feature>
<dbReference type="GO" id="GO:0005254">
    <property type="term" value="F:chloride channel activity"/>
    <property type="evidence" value="ECO:0007669"/>
    <property type="project" value="UniProtKB-KW"/>
</dbReference>
<keyword evidence="1 17" id="KW-0813">Transport</keyword>
<evidence type="ECO:0000256" key="4">
    <source>
        <dbReference type="ARBA" id="ARBA00022729"/>
    </source>
</evidence>
<dbReference type="InterPro" id="IPR038050">
    <property type="entry name" value="Neuro_actylchol_rec"/>
</dbReference>
<dbReference type="GO" id="GO:0045211">
    <property type="term" value="C:postsynaptic membrane"/>
    <property type="evidence" value="ECO:0007669"/>
    <property type="project" value="UniProtKB-SubCell"/>
</dbReference>
<evidence type="ECO:0000256" key="5">
    <source>
        <dbReference type="ARBA" id="ARBA00022989"/>
    </source>
</evidence>
<dbReference type="FunFam" id="2.70.170.10:FF:000003">
    <property type="entry name" value="Putative gamma-aminobutyric acid receptor subunit gamma-2"/>
    <property type="match status" value="1"/>
</dbReference>
<sequence length="429" mass="49901">MSDTLMPLLICLLAYILYSDDEDDEDLMVNKTWVLAPKIHGGDVTHILDSLLQGYDNKLRPDIGVVDLQTFVNEYTIDIIFAQTWYDSRLRFNSSMKVLMLNSNMVGKIWIPDTFFRNSRKSDAHWITTPNRLLRIWSDGRVLYTLRLTINAECYLQLHNFPMDEHSCPLEFSSYGYPRNEIEYKWKKTSVEVADPKYWRLYQFAFVGLRNTTEISHTLSGDYIIMTIFFDLSRRMGYFTIQTYIPCILTVVLSWVSFWINKDAVPARTSLGITTVLTMTTLSTIARKSLPKVSYVTAMDLFVSVCFIFVFAALMEYGTLHYFTKSDLIYYSMLPCHKQSAIAVRPGSTLIPINNINHLPEHDDDYGYECLEGKDCASFFCCFEDCRTGSWREGRIHIRIAKIDSYSRIFFPTAFALFNLVYWIGYLYL</sequence>
<keyword evidence="7 17" id="KW-0406">Ion transport</keyword>
<dbReference type="SUPFAM" id="SSF63712">
    <property type="entry name" value="Nicotinic receptor ligand binding domain-like"/>
    <property type="match status" value="1"/>
</dbReference>
<dbReference type="GO" id="GO:0034707">
    <property type="term" value="C:chloride channel complex"/>
    <property type="evidence" value="ECO:0007669"/>
    <property type="project" value="UniProtKB-KW"/>
</dbReference>
<feature type="transmembrane region" description="Helical" evidence="17">
    <location>
        <begin position="236"/>
        <end position="258"/>
    </location>
</feature>
<accession>A0A8D0FIC7</accession>
<dbReference type="Ensembl" id="ENSSOCT00000016613.1">
    <property type="protein sequence ID" value="ENSSOCP00000016194.1"/>
    <property type="gene ID" value="ENSSOCG00000012095.1"/>
</dbReference>
<dbReference type="PROSITE" id="PS00236">
    <property type="entry name" value="NEUROTR_ION_CHANNEL"/>
    <property type="match status" value="1"/>
</dbReference>